<keyword evidence="3" id="KW-1185">Reference proteome</keyword>
<dbReference type="InterPro" id="IPR036271">
    <property type="entry name" value="Tet_transcr_reg_TetR-rel_C_sf"/>
</dbReference>
<organism evidence="2 3">
    <name type="scientific">Actinomadura rudentiformis</name>
    <dbReference type="NCBI Taxonomy" id="359158"/>
    <lineage>
        <taxon>Bacteria</taxon>
        <taxon>Bacillati</taxon>
        <taxon>Actinomycetota</taxon>
        <taxon>Actinomycetes</taxon>
        <taxon>Streptosporangiales</taxon>
        <taxon>Thermomonosporaceae</taxon>
        <taxon>Actinomadura</taxon>
    </lineage>
</organism>
<name>A0A6H9Z7P5_9ACTN</name>
<protein>
    <recommendedName>
        <fullName evidence="1">Transcriptional regulator SbtR-like C-terminal domain-containing protein</fullName>
    </recommendedName>
</protein>
<proteinExistence type="predicted"/>
<dbReference type="AlphaFoldDB" id="A0A6H9Z7P5"/>
<dbReference type="OrthoDB" id="3295174at2"/>
<evidence type="ECO:0000313" key="3">
    <source>
        <dbReference type="Proteomes" id="UP000468735"/>
    </source>
</evidence>
<dbReference type="RefSeq" id="WP_151559555.1">
    <property type="nucleotide sequence ID" value="NZ_WBMT01000004.1"/>
</dbReference>
<dbReference type="InterPro" id="IPR049445">
    <property type="entry name" value="TetR_SbtR-like_C"/>
</dbReference>
<evidence type="ECO:0000313" key="2">
    <source>
        <dbReference type="EMBL" id="KAB2349996.1"/>
    </source>
</evidence>
<accession>A0A6H9Z7P5</accession>
<dbReference type="SUPFAM" id="SSF48498">
    <property type="entry name" value="Tetracyclin repressor-like, C-terminal domain"/>
    <property type="match status" value="1"/>
</dbReference>
<evidence type="ECO:0000259" key="1">
    <source>
        <dbReference type="Pfam" id="PF21597"/>
    </source>
</evidence>
<dbReference type="EMBL" id="WBMT01000004">
    <property type="protein sequence ID" value="KAB2349996.1"/>
    <property type="molecule type" value="Genomic_DNA"/>
</dbReference>
<comment type="caution">
    <text evidence="2">The sequence shown here is derived from an EMBL/GenBank/DDBJ whole genome shotgun (WGS) entry which is preliminary data.</text>
</comment>
<dbReference type="Pfam" id="PF21597">
    <property type="entry name" value="TetR_C_43"/>
    <property type="match status" value="1"/>
</dbReference>
<dbReference type="Gene3D" id="1.10.357.10">
    <property type="entry name" value="Tetracycline Repressor, domain 2"/>
    <property type="match status" value="1"/>
</dbReference>
<gene>
    <name evidence="2" type="ORF">F8566_09150</name>
</gene>
<dbReference type="Proteomes" id="UP000468735">
    <property type="component" value="Unassembled WGS sequence"/>
</dbReference>
<reference evidence="2 3" key="1">
    <citation type="submission" date="2019-09" db="EMBL/GenBank/DDBJ databases">
        <title>Actinomadura physcomitrii sp. nov., a novel actinomycete isolated from moss [Physcomitrium sphaericum (Ludw) Fuernr].</title>
        <authorList>
            <person name="Zhuang X."/>
            <person name="Liu C."/>
        </authorList>
    </citation>
    <scope>NUCLEOTIDE SEQUENCE [LARGE SCALE GENOMIC DNA]</scope>
    <source>
        <strain evidence="2 3">HMC1</strain>
    </source>
</reference>
<feature type="domain" description="Transcriptional regulator SbtR-like C-terminal" evidence="1">
    <location>
        <begin position="5"/>
        <end position="85"/>
    </location>
</feature>
<sequence>MGAILAALLAEGLDDDASELHASCLRLADVGERFVTRARESGALRPDATGADITVLTTAAASLHEHLSPTAADRLITLSLAGLAPRHPSDDVQAHHGGRR</sequence>